<dbReference type="PANTHER" id="PTHR33989">
    <property type="match status" value="1"/>
</dbReference>
<keyword evidence="3" id="KW-1003">Cell membrane</keyword>
<evidence type="ECO:0000256" key="8">
    <source>
        <dbReference type="SAM" id="Phobius"/>
    </source>
</evidence>
<gene>
    <name evidence="10" type="primary">chbC</name>
    <name evidence="10" type="ORF">SDC9_70262</name>
</gene>
<evidence type="ECO:0000256" key="3">
    <source>
        <dbReference type="ARBA" id="ARBA00022475"/>
    </source>
</evidence>
<feature type="transmembrane region" description="Helical" evidence="8">
    <location>
        <begin position="402"/>
        <end position="424"/>
    </location>
</feature>
<accession>A0A644Y768</accession>
<dbReference type="InterPro" id="IPR004796">
    <property type="entry name" value="PTS_IIC_cello"/>
</dbReference>
<reference evidence="10" key="1">
    <citation type="submission" date="2019-08" db="EMBL/GenBank/DDBJ databases">
        <authorList>
            <person name="Kucharzyk K."/>
            <person name="Murdoch R.W."/>
            <person name="Higgins S."/>
            <person name="Loffler F."/>
        </authorList>
    </citation>
    <scope>NUCLEOTIDE SEQUENCE</scope>
</reference>
<dbReference type="InterPro" id="IPR004501">
    <property type="entry name" value="PTS_EIIC_3"/>
</dbReference>
<keyword evidence="7 8" id="KW-0472">Membrane</keyword>
<comment type="subcellular location">
    <subcellularLocation>
        <location evidence="1">Cell membrane</location>
        <topology evidence="1">Multi-pass membrane protein</topology>
    </subcellularLocation>
</comment>
<name>A0A644Y768_9ZZZZ</name>
<feature type="transmembrane region" description="Helical" evidence="8">
    <location>
        <begin position="81"/>
        <end position="102"/>
    </location>
</feature>
<feature type="transmembrane region" description="Helical" evidence="8">
    <location>
        <begin position="144"/>
        <end position="163"/>
    </location>
</feature>
<comment type="caution">
    <text evidence="10">The sequence shown here is derived from an EMBL/GenBank/DDBJ whole genome shotgun (WGS) entry which is preliminary data.</text>
</comment>
<evidence type="ECO:0000256" key="7">
    <source>
        <dbReference type="ARBA" id="ARBA00023136"/>
    </source>
</evidence>
<evidence type="ECO:0000256" key="4">
    <source>
        <dbReference type="ARBA" id="ARBA00022597"/>
    </source>
</evidence>
<keyword evidence="4" id="KW-0762">Sugar transport</keyword>
<keyword evidence="5 8" id="KW-0812">Transmembrane</keyword>
<evidence type="ECO:0000256" key="6">
    <source>
        <dbReference type="ARBA" id="ARBA00022989"/>
    </source>
</evidence>
<organism evidence="10">
    <name type="scientific">bioreactor metagenome</name>
    <dbReference type="NCBI Taxonomy" id="1076179"/>
    <lineage>
        <taxon>unclassified sequences</taxon>
        <taxon>metagenomes</taxon>
        <taxon>ecological metagenomes</taxon>
    </lineage>
</organism>
<protein>
    <submittedName>
        <fullName evidence="10">PTS system N,N'-diacetylchitobiose-specific EIIC component</fullName>
    </submittedName>
</protein>
<feature type="transmembrane region" description="Helical" evidence="8">
    <location>
        <begin position="184"/>
        <end position="205"/>
    </location>
</feature>
<dbReference type="Pfam" id="PF02378">
    <property type="entry name" value="PTS_EIIC"/>
    <property type="match status" value="1"/>
</dbReference>
<feature type="domain" description="PTS EIIC type-3" evidence="9">
    <location>
        <begin position="11"/>
        <end position="422"/>
    </location>
</feature>
<feature type="transmembrane region" description="Helical" evidence="8">
    <location>
        <begin position="114"/>
        <end position="132"/>
    </location>
</feature>
<dbReference type="GO" id="GO:0005886">
    <property type="term" value="C:plasma membrane"/>
    <property type="evidence" value="ECO:0007669"/>
    <property type="project" value="UniProtKB-SubCell"/>
</dbReference>
<evidence type="ECO:0000256" key="2">
    <source>
        <dbReference type="ARBA" id="ARBA00022448"/>
    </source>
</evidence>
<keyword evidence="6 8" id="KW-1133">Transmembrane helix</keyword>
<sequence length="445" mass="47614">MSFMTKLESSMERILVPIATKLNAQRHIVAIRDAFILTFPITMAGALMVLINNVLLHPDGFVAKLIHLGDLIPNLADYQAIFAPVLNGSLNILAIFIAFLIARNLARALGADDLLTGLTAVSVFFIMYPSAVDGNITMQYMGPQGLFVALIIGLIVGELLSRLSKTPKLEIKMPEQVPPAVSRTFKILLPIIIVTVAFSVLNFVLGKVTNGGGIHTMIYNALQAPLTKLGDNIFSVVIMVLVSNLLWIMGIHGPNTIAAVRETMFAEPNAANLAFAQANGTAWGAPYPTTWVLTDAFANYGGSGMTLGLLIAIFIFSKAKDQRDIAKLSIGPGLFNINESVIFGLPIVLNPIYIIPFLIVPIVNVLIGYGAIMLKIIPPIAYGAVWTTPGPLIPFIGTGGVWMGLVVGFVCLAVSVLIYAPFVIASNKAAAKSQEEGLNADTETM</sequence>
<dbReference type="GO" id="GO:1902815">
    <property type="term" value="P:N,N'-diacetylchitobiose import"/>
    <property type="evidence" value="ECO:0007669"/>
    <property type="project" value="TreeGrafter"/>
</dbReference>
<feature type="transmembrane region" description="Helical" evidence="8">
    <location>
        <begin position="34"/>
        <end position="55"/>
    </location>
</feature>
<evidence type="ECO:0000256" key="1">
    <source>
        <dbReference type="ARBA" id="ARBA00004651"/>
    </source>
</evidence>
<proteinExistence type="predicted"/>
<dbReference type="GO" id="GO:0009401">
    <property type="term" value="P:phosphoenolpyruvate-dependent sugar phosphotransferase system"/>
    <property type="evidence" value="ECO:0007669"/>
    <property type="project" value="InterPro"/>
</dbReference>
<dbReference type="GO" id="GO:0008982">
    <property type="term" value="F:protein-N(PI)-phosphohistidine-sugar phosphotransferase activity"/>
    <property type="evidence" value="ECO:0007669"/>
    <property type="project" value="InterPro"/>
</dbReference>
<feature type="transmembrane region" description="Helical" evidence="8">
    <location>
        <begin position="233"/>
        <end position="253"/>
    </location>
</feature>
<dbReference type="EMBL" id="VSSQ01004112">
    <property type="protein sequence ID" value="MPM23788.1"/>
    <property type="molecule type" value="Genomic_DNA"/>
</dbReference>
<dbReference type="PIRSF" id="PIRSF006351">
    <property type="entry name" value="PTS_EIIC-Cellobiose"/>
    <property type="match status" value="1"/>
</dbReference>
<evidence type="ECO:0000256" key="5">
    <source>
        <dbReference type="ARBA" id="ARBA00022692"/>
    </source>
</evidence>
<feature type="transmembrane region" description="Helical" evidence="8">
    <location>
        <begin position="297"/>
        <end position="316"/>
    </location>
</feature>
<dbReference type="PANTHER" id="PTHR33989:SF4">
    <property type="entry name" value="PTS SYSTEM N,N'-DIACETYLCHITOBIOSE-SPECIFIC EIIC COMPONENT"/>
    <property type="match status" value="1"/>
</dbReference>
<dbReference type="InterPro" id="IPR003352">
    <property type="entry name" value="PTS_EIIC"/>
</dbReference>
<evidence type="ECO:0000313" key="10">
    <source>
        <dbReference type="EMBL" id="MPM23788.1"/>
    </source>
</evidence>
<dbReference type="NCBIfam" id="TIGR00410">
    <property type="entry name" value="lacE"/>
    <property type="match status" value="1"/>
</dbReference>
<dbReference type="InterPro" id="IPR051088">
    <property type="entry name" value="PTS_Sugar-EIIC/EIIB"/>
</dbReference>
<dbReference type="AlphaFoldDB" id="A0A644Y768"/>
<keyword evidence="2" id="KW-0813">Transport</keyword>
<evidence type="ECO:0000259" key="9">
    <source>
        <dbReference type="PROSITE" id="PS51105"/>
    </source>
</evidence>
<dbReference type="PROSITE" id="PS51105">
    <property type="entry name" value="PTS_EIIC_TYPE_3"/>
    <property type="match status" value="1"/>
</dbReference>